<proteinExistence type="predicted"/>
<name>D5RQ03_9PROT</name>
<reference evidence="1 2" key="1">
    <citation type="submission" date="2010-04" db="EMBL/GenBank/DDBJ databases">
        <authorList>
            <person name="Qin X."/>
            <person name="Bachman B."/>
            <person name="Battles P."/>
            <person name="Bell A."/>
            <person name="Bess C."/>
            <person name="Bickham C."/>
            <person name="Chaboub L."/>
            <person name="Chen D."/>
            <person name="Coyle M."/>
            <person name="Deiros D.R."/>
            <person name="Dinh H."/>
            <person name="Forbes L."/>
            <person name="Fowler G."/>
            <person name="Francisco L."/>
            <person name="Fu Q."/>
            <person name="Gubbala S."/>
            <person name="Hale W."/>
            <person name="Han Y."/>
            <person name="Hemphill L."/>
            <person name="Highlander S.K."/>
            <person name="Hirani K."/>
            <person name="Hogues M."/>
            <person name="Jackson L."/>
            <person name="Jakkamsetti A."/>
            <person name="Javaid M."/>
            <person name="Jiang H."/>
            <person name="Korchina V."/>
            <person name="Kovar C."/>
            <person name="Lara F."/>
            <person name="Lee S."/>
            <person name="Mata R."/>
            <person name="Mathew T."/>
            <person name="Moen C."/>
            <person name="Morales K."/>
            <person name="Munidasa M."/>
            <person name="Nazareth L."/>
            <person name="Ngo R."/>
            <person name="Nguyen L."/>
            <person name="Okwuonu G."/>
            <person name="Ongeri F."/>
            <person name="Patil S."/>
            <person name="Petrosino J."/>
            <person name="Pham C."/>
            <person name="Pham P."/>
            <person name="Pu L.-L."/>
            <person name="Puazo M."/>
            <person name="Raj R."/>
            <person name="Reid J."/>
            <person name="Rouhana J."/>
            <person name="Saada N."/>
            <person name="Shang Y."/>
            <person name="Simmons D."/>
            <person name="Thornton R."/>
            <person name="Warren J."/>
            <person name="Weissenberger G."/>
            <person name="Zhang J."/>
            <person name="Zhang L."/>
            <person name="Zhou C."/>
            <person name="Zhu D."/>
            <person name="Muzny D."/>
            <person name="Worley K."/>
            <person name="Gibbs R."/>
        </authorList>
    </citation>
    <scope>NUCLEOTIDE SEQUENCE [LARGE SCALE GENOMIC DNA]</scope>
    <source>
        <strain evidence="1 2">ATCC 49957</strain>
    </source>
</reference>
<evidence type="ECO:0000313" key="1">
    <source>
        <dbReference type="EMBL" id="EFH10614.1"/>
    </source>
</evidence>
<comment type="caution">
    <text evidence="1">The sequence shown here is derived from an EMBL/GenBank/DDBJ whole genome shotgun (WGS) entry which is preliminary data.</text>
</comment>
<organism evidence="1 2">
    <name type="scientific">Pseudoroseomonas cervicalis ATCC 49957</name>
    <dbReference type="NCBI Taxonomy" id="525371"/>
    <lineage>
        <taxon>Bacteria</taxon>
        <taxon>Pseudomonadati</taxon>
        <taxon>Pseudomonadota</taxon>
        <taxon>Alphaproteobacteria</taxon>
        <taxon>Acetobacterales</taxon>
        <taxon>Roseomonadaceae</taxon>
        <taxon>Roseomonas</taxon>
    </lineage>
</organism>
<dbReference type="Gene3D" id="1.10.10.10">
    <property type="entry name" value="Winged helix-like DNA-binding domain superfamily/Winged helix DNA-binding domain"/>
    <property type="match status" value="1"/>
</dbReference>
<dbReference type="InterPro" id="IPR036390">
    <property type="entry name" value="WH_DNA-bd_sf"/>
</dbReference>
<accession>D5RQ03</accession>
<dbReference type="InterPro" id="IPR036388">
    <property type="entry name" value="WH-like_DNA-bd_sf"/>
</dbReference>
<protein>
    <recommendedName>
        <fullName evidence="3">HTH marR-type domain-containing protein</fullName>
    </recommendedName>
</protein>
<dbReference type="EMBL" id="ADVL01000650">
    <property type="protein sequence ID" value="EFH10614.1"/>
    <property type="molecule type" value="Genomic_DNA"/>
</dbReference>
<sequence length="72" mass="7675">MQKMLGIGGSAMSRNVGLLGSTGYRNGVKQVVAEGLGLMVTFEDPADRRQKLVSITPKGRAVVARALDCLER</sequence>
<dbReference type="SUPFAM" id="SSF46785">
    <property type="entry name" value="Winged helix' DNA-binding domain"/>
    <property type="match status" value="1"/>
</dbReference>
<gene>
    <name evidence="1" type="ORF">HMPREF0731_3165</name>
</gene>
<evidence type="ECO:0008006" key="3">
    <source>
        <dbReference type="Google" id="ProtNLM"/>
    </source>
</evidence>
<dbReference type="Proteomes" id="UP000005324">
    <property type="component" value="Unassembled WGS sequence"/>
</dbReference>
<keyword evidence="2" id="KW-1185">Reference proteome</keyword>
<dbReference type="AlphaFoldDB" id="D5RQ03"/>
<dbReference type="HOGENOM" id="CLU_2719790_0_0_5"/>
<evidence type="ECO:0000313" key="2">
    <source>
        <dbReference type="Proteomes" id="UP000005324"/>
    </source>
</evidence>